<protein>
    <recommendedName>
        <fullName evidence="2">Prohibitin</fullName>
    </recommendedName>
</protein>
<dbReference type="OrthoDB" id="275637at2759"/>
<comment type="similarity">
    <text evidence="1 2">Belongs to the prohibitin family.</text>
</comment>
<feature type="coiled-coil region" evidence="3">
    <location>
        <begin position="192"/>
        <end position="237"/>
    </location>
</feature>
<keyword evidence="2" id="KW-1133">Transmembrane helix</keyword>
<comment type="caution">
    <text evidence="5">The sequence shown here is derived from an EMBL/GenBank/DDBJ whole genome shotgun (WGS) entry which is preliminary data.</text>
</comment>
<dbReference type="InterPro" id="IPR036013">
    <property type="entry name" value="Band_7/SPFH_dom_sf"/>
</dbReference>
<dbReference type="EMBL" id="MCOG01000160">
    <property type="protein sequence ID" value="ORY33323.1"/>
    <property type="molecule type" value="Genomic_DNA"/>
</dbReference>
<keyword evidence="2" id="KW-0812">Transmembrane</keyword>
<gene>
    <name evidence="5" type="ORF">LY90DRAFT_460046</name>
</gene>
<dbReference type="GO" id="GO:0005743">
    <property type="term" value="C:mitochondrial inner membrane"/>
    <property type="evidence" value="ECO:0007669"/>
    <property type="project" value="UniProtKB-SubCell"/>
</dbReference>
<comment type="subcellular location">
    <subcellularLocation>
        <location evidence="2">Mitochondrion inner membrane</location>
    </subcellularLocation>
</comment>
<dbReference type="STRING" id="1754190.A0A1Y2BEQ7"/>
<dbReference type="PANTHER" id="PTHR23222">
    <property type="entry name" value="PROHIBITIN"/>
    <property type="match status" value="1"/>
</dbReference>
<dbReference type="PANTHER" id="PTHR23222:SF0">
    <property type="entry name" value="PROHIBITIN 1"/>
    <property type="match status" value="1"/>
</dbReference>
<sequence>MDIEKEKKFNKKIIIGFIYFIITVAVILLVFSSFTVIDAGHTGVVVRLGKVSDNVLNEGFHFKLPIITNIVKIDNRVLKTEVESNSASKDLQSISSKVSVNYRVNTNSSAKIYKNVGNNFNNVIVNPAIQECMKSVTAKYNAEELITKRAIVSSEMEKEISQKINPYGLNIEVFNIIDFDFSEEFSKAIEAKQTAQQQALKAEQDLARIKVEASQTVEKAKAESEAYQLKNQQLTDKVIMMEFVEKWDGKLPVVTSGGSALFDMNSFINTNGLKDDKKENNNKFSFF</sequence>
<keyword evidence="2" id="KW-0999">Mitochondrion inner membrane</keyword>
<proteinExistence type="inferred from homology"/>
<dbReference type="PRINTS" id="PR00679">
    <property type="entry name" value="PROHIBITIN"/>
</dbReference>
<dbReference type="InterPro" id="IPR000163">
    <property type="entry name" value="Prohibitin"/>
</dbReference>
<evidence type="ECO:0000313" key="6">
    <source>
        <dbReference type="Proteomes" id="UP000193920"/>
    </source>
</evidence>
<dbReference type="InterPro" id="IPR001107">
    <property type="entry name" value="Band_7"/>
</dbReference>
<feature type="transmembrane region" description="Helical" evidence="2">
    <location>
        <begin position="12"/>
        <end position="37"/>
    </location>
</feature>
<keyword evidence="2" id="KW-0496">Mitochondrion</keyword>
<reference evidence="5 6" key="1">
    <citation type="submission" date="2016-08" db="EMBL/GenBank/DDBJ databases">
        <title>A Parts List for Fungal Cellulosomes Revealed by Comparative Genomics.</title>
        <authorList>
            <consortium name="DOE Joint Genome Institute"/>
            <person name="Haitjema C.H."/>
            <person name="Gilmore S.P."/>
            <person name="Henske J.K."/>
            <person name="Solomon K.V."/>
            <person name="De Groot R."/>
            <person name="Kuo A."/>
            <person name="Mondo S.J."/>
            <person name="Salamov A.A."/>
            <person name="Labutti K."/>
            <person name="Zhao Z."/>
            <person name="Chiniquy J."/>
            <person name="Barry K."/>
            <person name="Brewer H.M."/>
            <person name="Purvine S.O."/>
            <person name="Wright A.T."/>
            <person name="Boxma B."/>
            <person name="Van Alen T."/>
            <person name="Hackstein J.H."/>
            <person name="Baker S.E."/>
            <person name="Grigoriev I.V."/>
            <person name="O'Malley M.A."/>
        </authorList>
    </citation>
    <scope>NUCLEOTIDE SEQUENCE [LARGE SCALE GENOMIC DNA]</scope>
    <source>
        <strain evidence="5 6">G1</strain>
    </source>
</reference>
<evidence type="ECO:0000256" key="1">
    <source>
        <dbReference type="ARBA" id="ARBA00009658"/>
    </source>
</evidence>
<evidence type="ECO:0000256" key="2">
    <source>
        <dbReference type="RuleBase" id="RU366048"/>
    </source>
</evidence>
<keyword evidence="6" id="KW-1185">Reference proteome</keyword>
<dbReference type="CDD" id="cd03401">
    <property type="entry name" value="SPFH_prohibitin"/>
    <property type="match status" value="1"/>
</dbReference>
<name>A0A1Y2BEQ7_9FUNG</name>
<dbReference type="Pfam" id="PF01145">
    <property type="entry name" value="Band_7"/>
    <property type="match status" value="1"/>
</dbReference>
<dbReference type="Gene3D" id="3.30.479.30">
    <property type="entry name" value="Band 7 domain"/>
    <property type="match status" value="1"/>
</dbReference>
<dbReference type="SMART" id="SM00244">
    <property type="entry name" value="PHB"/>
    <property type="match status" value="1"/>
</dbReference>
<evidence type="ECO:0000256" key="3">
    <source>
        <dbReference type="SAM" id="Coils"/>
    </source>
</evidence>
<dbReference type="SUPFAM" id="SSF117892">
    <property type="entry name" value="Band 7/SPFH domain"/>
    <property type="match status" value="1"/>
</dbReference>
<dbReference type="AlphaFoldDB" id="A0A1Y2BEQ7"/>
<feature type="domain" description="Band 7" evidence="4">
    <location>
        <begin position="32"/>
        <end position="193"/>
    </location>
</feature>
<keyword evidence="3" id="KW-0175">Coiled coil</keyword>
<evidence type="ECO:0000313" key="5">
    <source>
        <dbReference type="EMBL" id="ORY33323.1"/>
    </source>
</evidence>
<dbReference type="GO" id="GO:0000423">
    <property type="term" value="P:mitophagy"/>
    <property type="evidence" value="ECO:0007669"/>
    <property type="project" value="UniProtKB-ARBA"/>
</dbReference>
<keyword evidence="2" id="KW-0472">Membrane</keyword>
<evidence type="ECO:0000259" key="4">
    <source>
        <dbReference type="SMART" id="SM00244"/>
    </source>
</evidence>
<dbReference type="Proteomes" id="UP000193920">
    <property type="component" value="Unassembled WGS sequence"/>
</dbReference>
<accession>A0A1Y2BEQ7</accession>
<organism evidence="5 6">
    <name type="scientific">Neocallimastix californiae</name>
    <dbReference type="NCBI Taxonomy" id="1754190"/>
    <lineage>
        <taxon>Eukaryota</taxon>
        <taxon>Fungi</taxon>
        <taxon>Fungi incertae sedis</taxon>
        <taxon>Chytridiomycota</taxon>
        <taxon>Chytridiomycota incertae sedis</taxon>
        <taxon>Neocallimastigomycetes</taxon>
        <taxon>Neocallimastigales</taxon>
        <taxon>Neocallimastigaceae</taxon>
        <taxon>Neocallimastix</taxon>
    </lineage>
</organism>